<dbReference type="Gramene" id="EFJ13562">
    <property type="protein sequence ID" value="EFJ13562"/>
    <property type="gene ID" value="SELMODRAFT_424451"/>
</dbReference>
<evidence type="ECO:0000313" key="4">
    <source>
        <dbReference type="Proteomes" id="UP000001514"/>
    </source>
</evidence>
<accession>D8SPX7</accession>
<dbReference type="AlphaFoldDB" id="D8SPX7"/>
<dbReference type="PANTHER" id="PTHR35549">
    <property type="entry name" value="OS04G0584500 PROTEIN"/>
    <property type="match status" value="1"/>
</dbReference>
<evidence type="ECO:0000259" key="2">
    <source>
        <dbReference type="Pfam" id="PF23654"/>
    </source>
</evidence>
<feature type="compositionally biased region" description="Polar residues" evidence="1">
    <location>
        <begin position="1"/>
        <end position="20"/>
    </location>
</feature>
<feature type="domain" description="Putative E3 ubiquitin-protein ligase LIN ARM repeats" evidence="2">
    <location>
        <begin position="179"/>
        <end position="312"/>
    </location>
</feature>
<feature type="compositionally biased region" description="Polar residues" evidence="1">
    <location>
        <begin position="103"/>
        <end position="121"/>
    </location>
</feature>
<protein>
    <recommendedName>
        <fullName evidence="2">Putative E3 ubiquitin-protein ligase LIN ARM repeats domain-containing protein</fullName>
    </recommendedName>
</protein>
<gene>
    <name evidence="3" type="ORF">SELMODRAFT_424451</name>
</gene>
<dbReference type="HOGENOM" id="CLU_856340_0_0_1"/>
<proteinExistence type="predicted"/>
<keyword evidence="4" id="KW-1185">Reference proteome</keyword>
<dbReference type="Pfam" id="PF23654">
    <property type="entry name" value="ARM_LIN_2nd"/>
    <property type="match status" value="1"/>
</dbReference>
<dbReference type="InterPro" id="IPR056514">
    <property type="entry name" value="ARM_LIN_2nd"/>
</dbReference>
<organism evidence="4">
    <name type="scientific">Selaginella moellendorffii</name>
    <name type="common">Spikemoss</name>
    <dbReference type="NCBI Taxonomy" id="88036"/>
    <lineage>
        <taxon>Eukaryota</taxon>
        <taxon>Viridiplantae</taxon>
        <taxon>Streptophyta</taxon>
        <taxon>Embryophyta</taxon>
        <taxon>Tracheophyta</taxon>
        <taxon>Lycopodiopsida</taxon>
        <taxon>Selaginellales</taxon>
        <taxon>Selaginellaceae</taxon>
        <taxon>Selaginella</taxon>
    </lineage>
</organism>
<dbReference type="Proteomes" id="UP000001514">
    <property type="component" value="Unassembled WGS sequence"/>
</dbReference>
<evidence type="ECO:0000256" key="1">
    <source>
        <dbReference type="SAM" id="MobiDB-lite"/>
    </source>
</evidence>
<feature type="region of interest" description="Disordered" evidence="1">
    <location>
        <begin position="1"/>
        <end position="23"/>
    </location>
</feature>
<dbReference type="KEGG" id="smo:SELMODRAFT_424451"/>
<sequence>MGYSKETGNPSMQKVPSSGKISPRKSSYPIEALYTDLKGFYQYEISRHRKGGTLKFPSVKTPQIRLQYVQREFLSRSNLVAPFERNKTKAKENVCPSIGNIMESPTTPKETKKPSMSNGNELGSWRVPSHERSVDNGSPAYSTVSIAFMHPILAFLIYGKFVQNDTLAETLIKPDTPKNMEDLRKAVATLCSVENLQDCEQVVPVIARVWMETKGSPRLEVVIDVMMEFMVMSKSLQMQRTAVCLLTEFVHNNEAVWWGIVDYDPGLRWVSKILQQGRIPQAVVLLYLLKLHLPELEALQLVPTLVELLQEQVVVGRTSLALWGV</sequence>
<reference evidence="3 4" key="1">
    <citation type="journal article" date="2011" name="Science">
        <title>The Selaginella genome identifies genetic changes associated with the evolution of vascular plants.</title>
        <authorList>
            <person name="Banks J.A."/>
            <person name="Nishiyama T."/>
            <person name="Hasebe M."/>
            <person name="Bowman J.L."/>
            <person name="Gribskov M."/>
            <person name="dePamphilis C."/>
            <person name="Albert V.A."/>
            <person name="Aono N."/>
            <person name="Aoyama T."/>
            <person name="Ambrose B.A."/>
            <person name="Ashton N.W."/>
            <person name="Axtell M.J."/>
            <person name="Barker E."/>
            <person name="Barker M.S."/>
            <person name="Bennetzen J.L."/>
            <person name="Bonawitz N.D."/>
            <person name="Chapple C."/>
            <person name="Cheng C."/>
            <person name="Correa L.G."/>
            <person name="Dacre M."/>
            <person name="DeBarry J."/>
            <person name="Dreyer I."/>
            <person name="Elias M."/>
            <person name="Engstrom E.M."/>
            <person name="Estelle M."/>
            <person name="Feng L."/>
            <person name="Finet C."/>
            <person name="Floyd S.K."/>
            <person name="Frommer W.B."/>
            <person name="Fujita T."/>
            <person name="Gramzow L."/>
            <person name="Gutensohn M."/>
            <person name="Harholt J."/>
            <person name="Hattori M."/>
            <person name="Heyl A."/>
            <person name="Hirai T."/>
            <person name="Hiwatashi Y."/>
            <person name="Ishikawa M."/>
            <person name="Iwata M."/>
            <person name="Karol K.G."/>
            <person name="Koehler B."/>
            <person name="Kolukisaoglu U."/>
            <person name="Kubo M."/>
            <person name="Kurata T."/>
            <person name="Lalonde S."/>
            <person name="Li K."/>
            <person name="Li Y."/>
            <person name="Litt A."/>
            <person name="Lyons E."/>
            <person name="Manning G."/>
            <person name="Maruyama T."/>
            <person name="Michael T.P."/>
            <person name="Mikami K."/>
            <person name="Miyazaki S."/>
            <person name="Morinaga S."/>
            <person name="Murata T."/>
            <person name="Mueller-Roeber B."/>
            <person name="Nelson D.R."/>
            <person name="Obara M."/>
            <person name="Oguri Y."/>
            <person name="Olmstead R.G."/>
            <person name="Onodera N."/>
            <person name="Petersen B.L."/>
            <person name="Pils B."/>
            <person name="Prigge M."/>
            <person name="Rensing S.A."/>
            <person name="Riano-Pachon D.M."/>
            <person name="Roberts A.W."/>
            <person name="Sato Y."/>
            <person name="Scheller H.V."/>
            <person name="Schulz B."/>
            <person name="Schulz C."/>
            <person name="Shakirov E.V."/>
            <person name="Shibagaki N."/>
            <person name="Shinohara N."/>
            <person name="Shippen D.E."/>
            <person name="Soerensen I."/>
            <person name="Sotooka R."/>
            <person name="Sugimoto N."/>
            <person name="Sugita M."/>
            <person name="Sumikawa N."/>
            <person name="Tanurdzic M."/>
            <person name="Theissen G."/>
            <person name="Ulvskov P."/>
            <person name="Wakazuki S."/>
            <person name="Weng J.K."/>
            <person name="Willats W.W."/>
            <person name="Wipf D."/>
            <person name="Wolf P.G."/>
            <person name="Yang L."/>
            <person name="Zimmer A.D."/>
            <person name="Zhu Q."/>
            <person name="Mitros T."/>
            <person name="Hellsten U."/>
            <person name="Loque D."/>
            <person name="Otillar R."/>
            <person name="Salamov A."/>
            <person name="Schmutz J."/>
            <person name="Shapiro H."/>
            <person name="Lindquist E."/>
            <person name="Lucas S."/>
            <person name="Rokhsar D."/>
            <person name="Grigoriev I.V."/>
        </authorList>
    </citation>
    <scope>NUCLEOTIDE SEQUENCE [LARGE SCALE GENOMIC DNA]</scope>
</reference>
<dbReference type="PANTHER" id="PTHR35549:SF5">
    <property type="match status" value="1"/>
</dbReference>
<name>D8SPX7_SELML</name>
<dbReference type="InParanoid" id="D8SPX7"/>
<feature type="region of interest" description="Disordered" evidence="1">
    <location>
        <begin position="97"/>
        <end position="131"/>
    </location>
</feature>
<dbReference type="EMBL" id="GL377632">
    <property type="protein sequence ID" value="EFJ13562.1"/>
    <property type="molecule type" value="Genomic_DNA"/>
</dbReference>
<evidence type="ECO:0000313" key="3">
    <source>
        <dbReference type="EMBL" id="EFJ13562.1"/>
    </source>
</evidence>